<name>A0A1V6PIY9_PENDC</name>
<feature type="region of interest" description="Disordered" evidence="1">
    <location>
        <begin position="401"/>
        <end position="523"/>
    </location>
</feature>
<feature type="compositionally biased region" description="Polar residues" evidence="1">
    <location>
        <begin position="777"/>
        <end position="790"/>
    </location>
</feature>
<organism evidence="4 5">
    <name type="scientific">Penicillium decumbens</name>
    <dbReference type="NCBI Taxonomy" id="69771"/>
    <lineage>
        <taxon>Eukaryota</taxon>
        <taxon>Fungi</taxon>
        <taxon>Dikarya</taxon>
        <taxon>Ascomycota</taxon>
        <taxon>Pezizomycotina</taxon>
        <taxon>Eurotiomycetes</taxon>
        <taxon>Eurotiomycetidae</taxon>
        <taxon>Eurotiales</taxon>
        <taxon>Aspergillaceae</taxon>
        <taxon>Penicillium</taxon>
    </lineage>
</organism>
<dbReference type="Gene3D" id="1.10.10.60">
    <property type="entry name" value="Homeodomain-like"/>
    <property type="match status" value="1"/>
</dbReference>
<feature type="region of interest" description="Disordered" evidence="1">
    <location>
        <begin position="1"/>
        <end position="29"/>
    </location>
</feature>
<feature type="domain" description="HTH myb-type" evidence="3">
    <location>
        <begin position="832"/>
        <end position="898"/>
    </location>
</feature>
<dbReference type="EMBL" id="MDYL01000003">
    <property type="protein sequence ID" value="OQD76941.1"/>
    <property type="molecule type" value="Genomic_DNA"/>
</dbReference>
<feature type="compositionally biased region" description="Polar residues" evidence="1">
    <location>
        <begin position="657"/>
        <end position="675"/>
    </location>
</feature>
<feature type="compositionally biased region" description="Polar residues" evidence="1">
    <location>
        <begin position="549"/>
        <end position="566"/>
    </location>
</feature>
<feature type="region of interest" description="Disordered" evidence="1">
    <location>
        <begin position="634"/>
        <end position="693"/>
    </location>
</feature>
<proteinExistence type="predicted"/>
<dbReference type="STRING" id="69771.A0A1V6PIY9"/>
<comment type="caution">
    <text evidence="4">The sequence shown here is derived from an EMBL/GenBank/DDBJ whole genome shotgun (WGS) entry which is preliminary data.</text>
</comment>
<feature type="compositionally biased region" description="Basic residues" evidence="1">
    <location>
        <begin position="507"/>
        <end position="518"/>
    </location>
</feature>
<evidence type="ECO:0000259" key="3">
    <source>
        <dbReference type="PROSITE" id="PS51294"/>
    </source>
</evidence>
<feature type="domain" description="Myb-like" evidence="2">
    <location>
        <begin position="832"/>
        <end position="894"/>
    </location>
</feature>
<protein>
    <submittedName>
        <fullName evidence="4">Uncharacterized protein</fullName>
    </submittedName>
</protein>
<dbReference type="OrthoDB" id="5398572at2759"/>
<dbReference type="AlphaFoldDB" id="A0A1V6PIY9"/>
<dbReference type="InterPro" id="IPR017930">
    <property type="entry name" value="Myb_dom"/>
</dbReference>
<reference evidence="5" key="1">
    <citation type="journal article" date="2017" name="Nat. Microbiol.">
        <title>Global analysis of biosynthetic gene clusters reveals vast potential of secondary metabolite production in Penicillium species.</title>
        <authorList>
            <person name="Nielsen J.C."/>
            <person name="Grijseels S."/>
            <person name="Prigent S."/>
            <person name="Ji B."/>
            <person name="Dainat J."/>
            <person name="Nielsen K.F."/>
            <person name="Frisvad J.C."/>
            <person name="Workman M."/>
            <person name="Nielsen J."/>
        </authorList>
    </citation>
    <scope>NUCLEOTIDE SEQUENCE [LARGE SCALE GENOMIC DNA]</scope>
    <source>
        <strain evidence="5">IBT 11843</strain>
    </source>
</reference>
<feature type="region of interest" description="Disordered" evidence="1">
    <location>
        <begin position="706"/>
        <end position="829"/>
    </location>
</feature>
<accession>A0A1V6PIY9</accession>
<feature type="compositionally biased region" description="Polar residues" evidence="1">
    <location>
        <begin position="432"/>
        <end position="444"/>
    </location>
</feature>
<evidence type="ECO:0000313" key="5">
    <source>
        <dbReference type="Proteomes" id="UP000191522"/>
    </source>
</evidence>
<dbReference type="CDD" id="cd11660">
    <property type="entry name" value="SANT_TRF"/>
    <property type="match status" value="1"/>
</dbReference>
<feature type="compositionally biased region" description="Polar residues" evidence="1">
    <location>
        <begin position="456"/>
        <end position="493"/>
    </location>
</feature>
<dbReference type="InterPro" id="IPR001005">
    <property type="entry name" value="SANT/Myb"/>
</dbReference>
<dbReference type="Proteomes" id="UP000191522">
    <property type="component" value="Unassembled WGS sequence"/>
</dbReference>
<feature type="region of interest" description="Disordered" evidence="1">
    <location>
        <begin position="57"/>
        <end position="78"/>
    </location>
</feature>
<evidence type="ECO:0000259" key="2">
    <source>
        <dbReference type="PROSITE" id="PS50090"/>
    </source>
</evidence>
<dbReference type="OMA" id="KANCARF"/>
<feature type="compositionally biased region" description="Basic and acidic residues" evidence="1">
    <location>
        <begin position="756"/>
        <end position="765"/>
    </location>
</feature>
<dbReference type="PROSITE" id="PS51294">
    <property type="entry name" value="HTH_MYB"/>
    <property type="match status" value="1"/>
</dbReference>
<dbReference type="SUPFAM" id="SSF46689">
    <property type="entry name" value="Homeodomain-like"/>
    <property type="match status" value="1"/>
</dbReference>
<gene>
    <name evidence="4" type="ORF">PENDEC_c003G03094</name>
</gene>
<feature type="compositionally biased region" description="Low complexity" evidence="1">
    <location>
        <begin position="676"/>
        <end position="692"/>
    </location>
</feature>
<feature type="region of interest" description="Disordered" evidence="1">
    <location>
        <begin position="535"/>
        <end position="609"/>
    </location>
</feature>
<evidence type="ECO:0000313" key="4">
    <source>
        <dbReference type="EMBL" id="OQD76941.1"/>
    </source>
</evidence>
<feature type="compositionally biased region" description="Low complexity" evidence="1">
    <location>
        <begin position="639"/>
        <end position="656"/>
    </location>
</feature>
<evidence type="ECO:0000256" key="1">
    <source>
        <dbReference type="SAM" id="MobiDB-lite"/>
    </source>
</evidence>
<feature type="compositionally biased region" description="Basic and acidic residues" evidence="1">
    <location>
        <begin position="535"/>
        <end position="548"/>
    </location>
</feature>
<keyword evidence="5" id="KW-1185">Reference proteome</keyword>
<dbReference type="SMART" id="SM00717">
    <property type="entry name" value="SANT"/>
    <property type="match status" value="1"/>
</dbReference>
<feature type="compositionally biased region" description="Low complexity" evidence="1">
    <location>
        <begin position="791"/>
        <end position="814"/>
    </location>
</feature>
<sequence length="913" mass="102655">MARAVVPGSTPLRRVTRSQSRELDEQSGIAFRKTAAIHDSGKAKAGSSRLSIVAEETPTSKYSTPMIPESPGNREGNSNISGTTFLPQDSSFEDGEADPIVMVDELSDLQSAATRLMDMFVTNAADPRNIVDAAKRLTNPRNTHSKRLKPATHKLISAMKGFSKQTFIDVAEIKELIPSVQLEDTANIWSPSPILHKANCARLALDVLLATIGSQSPRHAIERLDNQFPAPFMDAIVKRSQSKPIGASTAEKQTFELALEIRTQYFIMELERRQNEKDFDPQAILRGVFYDELALEDADSKLEPGSLRGFNLEHTFEDENGRLPDRFQDDVIDRIGELEFDMLDEDGSAQIRNLKSASWTRFIQRTARFIYTRDKEIKFDLQQQPKLDEVEELLRKEIEHREGATSEFPEPRQSVVSASVERFHESPARQARGSQRELSIMASTERTKEPIGETNLRLSQPSQREPSIIASPQRTRQSLGETNSPLPRASQISVGLPNPASRPAKSPSKHSERRKSSKTSRILNHSLDYLVNHKETEHHKQDRSHLESQRTSLLPSASERPSSNMPASRIPDEVPQSPPPRSSHPINPRAESINRDDQDLNFNNDDESLNLDTLQTEAEVTASPVMRRTNLNGLFFDRPSQSQPQNPQAQSSQHQSTQYQNSRPRSGSDVWNTLTQSQAQPSQPAQPAQPAPRSFIDRQANATRVSFGEGTEASTQSAQRRREETAVPARTSTLKRRRIDGDSDDEDSDSDDPFDRDERNLDAGARRAQKRVRRDSSNQSSAEHQLQQSLTASNQAQPSASTQPPSTQPSTQSDAPPPSRWAMNNTRAEPYNLNFKSRRWTEEETQRLIAMVGKHGPSWAIIKQQDEQCPIEDGGPMFRNRTQVNLKDRARTIKRQFDREGRTYPPNFEKVTS</sequence>
<feature type="compositionally biased region" description="Acidic residues" evidence="1">
    <location>
        <begin position="742"/>
        <end position="755"/>
    </location>
</feature>
<dbReference type="PROSITE" id="PS50090">
    <property type="entry name" value="MYB_LIKE"/>
    <property type="match status" value="1"/>
</dbReference>
<dbReference type="InterPro" id="IPR009057">
    <property type="entry name" value="Homeodomain-like_sf"/>
</dbReference>